<dbReference type="GO" id="GO:0016579">
    <property type="term" value="P:protein deubiquitination"/>
    <property type="evidence" value="ECO:0007669"/>
    <property type="project" value="TreeGrafter"/>
</dbReference>
<feature type="region of interest" description="Disordered" evidence="1">
    <location>
        <begin position="494"/>
        <end position="535"/>
    </location>
</feature>
<dbReference type="InterPro" id="IPR050704">
    <property type="entry name" value="Peptidase_C85-like"/>
</dbReference>
<protein>
    <recommendedName>
        <fullName evidence="2">OTU domain-containing protein</fullName>
    </recommendedName>
</protein>
<dbReference type="InterPro" id="IPR024810">
    <property type="entry name" value="MAB21L/cGLR"/>
</dbReference>
<reference evidence="3" key="1">
    <citation type="submission" date="2022-08" db="UniProtKB">
        <authorList>
            <consortium name="EnsemblMetazoa"/>
        </authorList>
    </citation>
    <scope>IDENTIFICATION</scope>
    <source>
        <strain evidence="3">05x7-T-G4-1.051#20</strain>
    </source>
</reference>
<dbReference type="PANTHER" id="PTHR12419">
    <property type="entry name" value="OTU DOMAIN CONTAINING PROTEIN"/>
    <property type="match status" value="1"/>
</dbReference>
<feature type="compositionally biased region" description="Basic and acidic residues" evidence="1">
    <location>
        <begin position="322"/>
        <end position="366"/>
    </location>
</feature>
<feature type="compositionally biased region" description="Polar residues" evidence="1">
    <location>
        <begin position="39"/>
        <end position="57"/>
    </location>
</feature>
<dbReference type="Gene3D" id="1.10.1410.40">
    <property type="match status" value="1"/>
</dbReference>
<dbReference type="Pfam" id="PF20266">
    <property type="entry name" value="Mab-21_C"/>
    <property type="match status" value="1"/>
</dbReference>
<organism evidence="3 4">
    <name type="scientific">Magallana gigas</name>
    <name type="common">Pacific oyster</name>
    <name type="synonym">Crassostrea gigas</name>
    <dbReference type="NCBI Taxonomy" id="29159"/>
    <lineage>
        <taxon>Eukaryota</taxon>
        <taxon>Metazoa</taxon>
        <taxon>Spiralia</taxon>
        <taxon>Lophotrochozoa</taxon>
        <taxon>Mollusca</taxon>
        <taxon>Bivalvia</taxon>
        <taxon>Autobranchia</taxon>
        <taxon>Pteriomorphia</taxon>
        <taxon>Ostreida</taxon>
        <taxon>Ostreoidea</taxon>
        <taxon>Ostreidae</taxon>
        <taxon>Magallana</taxon>
    </lineage>
</organism>
<sequence>MLRSKRKSKSPYARPNAHPALRVLNPATTATQTQAGPSRPTQAAVQFVSTQPQNQEHQLPVDDPTTSEQTAVPLPSIAPSIPLSTSGPNTTVWIIAMEVCDLCRSTLNCNGKRIHCHDCQRVLCVSCNEMKTKLLLMTSGVECPCSLLQEIVVPDIDKKHDVKCNTKKQPISRKISNNSSNGGLRRESLPRNEIPASEKTSLDHEHVDRTHCDSTKQSGKLNVLEKNVNAEENIDDGSKSLASGCTSDKINEQEGRELPSPTSQGLESKTSLNEFTNIIHFNKNEINNDDEIWDKEKSSQCSFEQGFQRKQDETTTVETEDTEHLDNVSGNGEKDISHHQSSREKDTEQEIKMKTNKETTTFKDARSSVNVVSSDIPNVQEKSKNGLPDYNSSSSRKPPEWKEMSPQSNELDANWNYNSMYDQPWGMFSGDFRYGYNWNMEFIKNDFESLKTNENISPLPSKSTTSNLPTVEQSQLMEIPKVSGLPALGMIKDDESLQDSGQHKVGDKILKTEGQREGAPVSDRQSPNESTPDLENKIIKMEETASLSARRKKKLSKHTCAGCGRRDCEGQFMKLMKAMTSAAKSKNYAIHNVVPDGNCMFAAIVDQLELNNDYSFSSKSLRQACVEHLRSNPESEDGTHFEMFMDGESWSDYLNRMSQEGQWGDHLVLQAISQVTKRNIEVLHGGEKEEITKINTSQAKEDQVSLHLGHVGEFHYVSLREIQDGDQEELSSDEEEEKFLSNFSSIEDGLKKEVFVEDYIDPYSDIPSLHMSFLLKTLLPINNVLNDADKWMHKVIPMEYQEQQSASSEYQYPETSAKSTNTAAEQLPIKLIGDIVNGLFVDYMFLTEKLKGKNEHKNWSDVPTLLLYNNMTIYTNSRDANKARRKFGIISSDGVHPGYLYLLTNDSFQSGTSEEQTNLVCIPKSSVFPPVRHNMVSEEKKEASAYHYPTFSPTYVYKSAASCPWPEEASEWITRERPSKWPPETIINSIVADGCHVVSEAHPTSVNPDIEFSFCFGVAERTLCNEALSRDQRYCLIIFLAICSHGLRGVFITTGFLKAVFFYACEELPLNCWSSSIGSCLFYLLISLVTHIENKCIPCYFISSNNTIDHWSSDQIKDALDKLNTLRWSLLEHVLCIVKDHEMGLDFQQVIMEDKEQFKITRNTRESVLNCFVPYAIKIARSNILRKRFNEALGTLQSAFEDRLTVATCDDQVPFQSFFNEAVQGISLDSQWWFLLYSDERLGMHMSSELSLNMQPVTLGEVVGDACAKDYASHLVPAPMVSNRCQLLTNLAWFLLTKYRTKQSVDCLILCITVYREKMDYESHPDCSVEILEKYYDFNERTMFKVLIYLYYGLCRQKMQDNFTYYFDVVRVVCEKLDCREAYYRASLLSSLLNEEMYQYWSQKYQTCERSDPSLVDELFLETIQLPEY</sequence>
<dbReference type="CDD" id="cd22758">
    <property type="entry name" value="OTU_232R-like"/>
    <property type="match status" value="1"/>
</dbReference>
<feature type="compositionally biased region" description="Polar residues" evidence="1">
    <location>
        <begin position="367"/>
        <end position="377"/>
    </location>
</feature>
<keyword evidence="4" id="KW-1185">Reference proteome</keyword>
<dbReference type="EnsemblMetazoa" id="G5300.1">
    <property type="protein sequence ID" value="G5300.1:cds"/>
    <property type="gene ID" value="G5300"/>
</dbReference>
<dbReference type="SMART" id="SM01265">
    <property type="entry name" value="Mab-21"/>
    <property type="match status" value="1"/>
</dbReference>
<feature type="region of interest" description="Disordered" evidence="1">
    <location>
        <begin position="297"/>
        <end position="407"/>
    </location>
</feature>
<evidence type="ECO:0000259" key="2">
    <source>
        <dbReference type="PROSITE" id="PS50802"/>
    </source>
</evidence>
<name>A0A8W8NHD1_MAGGI</name>
<feature type="region of interest" description="Disordered" evidence="1">
    <location>
        <begin position="1"/>
        <end position="77"/>
    </location>
</feature>
<feature type="domain" description="OTU" evidence="2">
    <location>
        <begin position="588"/>
        <end position="722"/>
    </location>
</feature>
<evidence type="ECO:0000313" key="4">
    <source>
        <dbReference type="Proteomes" id="UP000005408"/>
    </source>
</evidence>
<feature type="compositionally biased region" description="Polar residues" evidence="1">
    <location>
        <begin position="523"/>
        <end position="533"/>
    </location>
</feature>
<dbReference type="InterPro" id="IPR003323">
    <property type="entry name" value="OTU_dom"/>
</dbReference>
<dbReference type="InterPro" id="IPR046906">
    <property type="entry name" value="Mab-21_HhH/H2TH-like"/>
</dbReference>
<dbReference type="SUPFAM" id="SSF54001">
    <property type="entry name" value="Cysteine proteinases"/>
    <property type="match status" value="1"/>
</dbReference>
<dbReference type="GO" id="GO:0004843">
    <property type="term" value="F:cysteine-type deubiquitinase activity"/>
    <property type="evidence" value="ECO:0007669"/>
    <property type="project" value="TreeGrafter"/>
</dbReference>
<dbReference type="Pfam" id="PF02338">
    <property type="entry name" value="OTU"/>
    <property type="match status" value="1"/>
</dbReference>
<dbReference type="InterPro" id="IPR038765">
    <property type="entry name" value="Papain-like_cys_pep_sf"/>
</dbReference>
<feature type="compositionally biased region" description="Basic and acidic residues" evidence="1">
    <location>
        <begin position="494"/>
        <end position="516"/>
    </location>
</feature>
<feature type="region of interest" description="Disordered" evidence="1">
    <location>
        <begin position="169"/>
        <end position="219"/>
    </location>
</feature>
<dbReference type="Gene3D" id="3.90.70.80">
    <property type="match status" value="1"/>
</dbReference>
<proteinExistence type="predicted"/>
<dbReference type="PROSITE" id="PS50802">
    <property type="entry name" value="OTU"/>
    <property type="match status" value="1"/>
</dbReference>
<dbReference type="PANTHER" id="PTHR12419:SF11">
    <property type="entry name" value="OTU DOMAIN-CONTAINING PROTEIN DDB_G0284757"/>
    <property type="match status" value="1"/>
</dbReference>
<evidence type="ECO:0000313" key="3">
    <source>
        <dbReference type="EnsemblMetazoa" id="G5300.1:cds"/>
    </source>
</evidence>
<feature type="compositionally biased region" description="Basic and acidic residues" evidence="1">
    <location>
        <begin position="200"/>
        <end position="214"/>
    </location>
</feature>
<evidence type="ECO:0000256" key="1">
    <source>
        <dbReference type="SAM" id="MobiDB-lite"/>
    </source>
</evidence>
<accession>A0A8W8NHD1</accession>
<dbReference type="Proteomes" id="UP000005408">
    <property type="component" value="Unassembled WGS sequence"/>
</dbReference>